<keyword evidence="1" id="KW-0472">Membrane</keyword>
<keyword evidence="1" id="KW-0812">Transmembrane</keyword>
<protein>
    <submittedName>
        <fullName evidence="2">Uncharacterized protein</fullName>
    </submittedName>
</protein>
<evidence type="ECO:0000256" key="1">
    <source>
        <dbReference type="SAM" id="Phobius"/>
    </source>
</evidence>
<reference evidence="2 3" key="1">
    <citation type="submission" date="2019-10" db="EMBL/GenBank/DDBJ databases">
        <title>Whole genome shotgun sequence of Acrocarpospora corrugata NBRC 13972.</title>
        <authorList>
            <person name="Ichikawa N."/>
            <person name="Kimura A."/>
            <person name="Kitahashi Y."/>
            <person name="Komaki H."/>
            <person name="Oguchi A."/>
        </authorList>
    </citation>
    <scope>NUCLEOTIDE SEQUENCE [LARGE SCALE GENOMIC DNA]</scope>
    <source>
        <strain evidence="2 3">NBRC 13972</strain>
    </source>
</reference>
<gene>
    <name evidence="2" type="ORF">Acor_54360</name>
</gene>
<dbReference type="AlphaFoldDB" id="A0A5M3W533"/>
<dbReference type="Proteomes" id="UP000334990">
    <property type="component" value="Unassembled WGS sequence"/>
</dbReference>
<sequence length="190" mass="19834">MWEHVGVMRAYIPLRVVRSAAFTAVCVALAALGHWFAGGLSPGAGTALLGAGGVLGVTILAAGRERSPAVITGLLGAGQLFLHELFTLTSQPAHPLHGHDLSVDVGMLLCHLVAALIAGWWVARGEAALWSVLCRLVGDISRLLPVLLSGPAQIDVVARFKVADVSGFALLERVLRYAVLRRGPPLPAGC</sequence>
<keyword evidence="1" id="KW-1133">Transmembrane helix</keyword>
<feature type="transmembrane region" description="Helical" evidence="1">
    <location>
        <begin position="43"/>
        <end position="62"/>
    </location>
</feature>
<feature type="transmembrane region" description="Helical" evidence="1">
    <location>
        <begin position="69"/>
        <end position="86"/>
    </location>
</feature>
<name>A0A5M3W533_9ACTN</name>
<feature type="transmembrane region" description="Helical" evidence="1">
    <location>
        <begin position="106"/>
        <end position="123"/>
    </location>
</feature>
<dbReference type="EMBL" id="BLAD01000068">
    <property type="protein sequence ID" value="GES03370.1"/>
    <property type="molecule type" value="Genomic_DNA"/>
</dbReference>
<comment type="caution">
    <text evidence="2">The sequence shown here is derived from an EMBL/GenBank/DDBJ whole genome shotgun (WGS) entry which is preliminary data.</text>
</comment>
<organism evidence="2 3">
    <name type="scientific">Acrocarpospora corrugata</name>
    <dbReference type="NCBI Taxonomy" id="35763"/>
    <lineage>
        <taxon>Bacteria</taxon>
        <taxon>Bacillati</taxon>
        <taxon>Actinomycetota</taxon>
        <taxon>Actinomycetes</taxon>
        <taxon>Streptosporangiales</taxon>
        <taxon>Streptosporangiaceae</taxon>
        <taxon>Acrocarpospora</taxon>
    </lineage>
</organism>
<proteinExistence type="predicted"/>
<evidence type="ECO:0000313" key="2">
    <source>
        <dbReference type="EMBL" id="GES03370.1"/>
    </source>
</evidence>
<keyword evidence="3" id="KW-1185">Reference proteome</keyword>
<evidence type="ECO:0000313" key="3">
    <source>
        <dbReference type="Proteomes" id="UP000334990"/>
    </source>
</evidence>
<feature type="transmembrane region" description="Helical" evidence="1">
    <location>
        <begin position="20"/>
        <end position="37"/>
    </location>
</feature>
<accession>A0A5M3W533</accession>